<dbReference type="GO" id="GO:0030246">
    <property type="term" value="F:carbohydrate binding"/>
    <property type="evidence" value="ECO:0007669"/>
    <property type="project" value="InterPro"/>
</dbReference>
<feature type="compositionally biased region" description="Basic and acidic residues" evidence="1">
    <location>
        <begin position="421"/>
        <end position="437"/>
    </location>
</feature>
<keyword evidence="2" id="KW-1133">Transmembrane helix</keyword>
<evidence type="ECO:0000256" key="1">
    <source>
        <dbReference type="SAM" id="MobiDB-lite"/>
    </source>
</evidence>
<evidence type="ECO:0000256" key="3">
    <source>
        <dbReference type="SAM" id="SignalP"/>
    </source>
</evidence>
<keyword evidence="2" id="KW-0812">Transmembrane</keyword>
<keyword evidence="3" id="KW-0732">Signal</keyword>
<keyword evidence="2" id="KW-0472">Membrane</keyword>
<feature type="transmembrane region" description="Helical" evidence="2">
    <location>
        <begin position="341"/>
        <end position="365"/>
    </location>
</feature>
<proteinExistence type="predicted"/>
<dbReference type="AlphaFoldDB" id="A0A6N2UKB8"/>
<feature type="compositionally biased region" description="Acidic residues" evidence="1">
    <location>
        <begin position="438"/>
        <end position="487"/>
    </location>
</feature>
<evidence type="ECO:0000313" key="4">
    <source>
        <dbReference type="EMBL" id="VYT18150.1"/>
    </source>
</evidence>
<name>A0A6N2UKB8_9FIRM</name>
<feature type="region of interest" description="Disordered" evidence="1">
    <location>
        <begin position="396"/>
        <end position="506"/>
    </location>
</feature>
<feature type="compositionally biased region" description="Low complexity" evidence="1">
    <location>
        <begin position="145"/>
        <end position="163"/>
    </location>
</feature>
<feature type="compositionally biased region" description="Acidic residues" evidence="1">
    <location>
        <begin position="410"/>
        <end position="420"/>
    </location>
</feature>
<dbReference type="SUPFAM" id="SSF49384">
    <property type="entry name" value="Carbohydrate-binding domain"/>
    <property type="match status" value="1"/>
</dbReference>
<feature type="region of interest" description="Disordered" evidence="1">
    <location>
        <begin position="142"/>
        <end position="163"/>
    </location>
</feature>
<sequence length="522" mass="58259">MKVMKKIATFILSVCLIVPCFGMLTYAADGQIVFSDPSTKVGETVEVTGVVRAGAAIGDADLNLTYDTEYLKFKSGDNVTESGSGQLVYSGKGTGSETELRFNMQFDVLKEGTAKIEVSSYKAWLYSDETLNCTEGSSAVTIAAGDGTTPTDTTEGENTTEGSTTDVKVTVNGTEYTLSESFSEAEIPLGFAEATMEYEGAQRKVVKQQTADVYLAYLVDADNNGKFFLYDNDTSTFVPFEQINISDTAAIMLLSERGDIKLPKEYQETEITLNDQTFPAWRNAEESDYYILYAMNNQGEKSLYQYDSVDGTYQRFDAPTVETEEKADSFLGKFISSIENYLNYVILGAAVLFVILIVILIVLAVKLHNRNAELDELYDEYGIDLEDDEDIEMIETDEESENETANQEATAEDANPEETYLEEKQVAEADVQEKDTFADEDEFEDDFVGEDDFGDDFDDDDFDDDFGDDFDDDDFDDDDFGDDDFSDTDFGADRLNDERTASAKEKKQSYEDFDLDFIDLDD</sequence>
<dbReference type="CDD" id="cd08547">
    <property type="entry name" value="Type_II_cohesin"/>
    <property type="match status" value="1"/>
</dbReference>
<dbReference type="InterPro" id="IPR008965">
    <property type="entry name" value="CBM2/CBM3_carb-bd_dom_sf"/>
</dbReference>
<evidence type="ECO:0008006" key="5">
    <source>
        <dbReference type="Google" id="ProtNLM"/>
    </source>
</evidence>
<evidence type="ECO:0000256" key="2">
    <source>
        <dbReference type="SAM" id="Phobius"/>
    </source>
</evidence>
<accession>A0A6N2UKB8</accession>
<feature type="compositionally biased region" description="Basic and acidic residues" evidence="1">
    <location>
        <begin position="491"/>
        <end position="506"/>
    </location>
</feature>
<feature type="signal peptide" evidence="3">
    <location>
        <begin position="1"/>
        <end position="27"/>
    </location>
</feature>
<feature type="chain" id="PRO_5026940303" description="Cohesin domain-containing protein" evidence="3">
    <location>
        <begin position="28"/>
        <end position="522"/>
    </location>
</feature>
<gene>
    <name evidence="4" type="ORF">CNLFYP112_02135</name>
</gene>
<reference evidence="4" key="1">
    <citation type="submission" date="2019-11" db="EMBL/GenBank/DDBJ databases">
        <authorList>
            <person name="Feng L."/>
        </authorList>
    </citation>
    <scope>NUCLEOTIDE SEQUENCE</scope>
    <source>
        <strain evidence="4">CnexileLFYP112</strain>
    </source>
</reference>
<protein>
    <recommendedName>
        <fullName evidence="5">Cohesin domain-containing protein</fullName>
    </recommendedName>
</protein>
<organism evidence="4">
    <name type="scientific">[Clostridium] nexile</name>
    <dbReference type="NCBI Taxonomy" id="29361"/>
    <lineage>
        <taxon>Bacteria</taxon>
        <taxon>Bacillati</taxon>
        <taxon>Bacillota</taxon>
        <taxon>Clostridia</taxon>
        <taxon>Lachnospirales</taxon>
        <taxon>Lachnospiraceae</taxon>
        <taxon>Tyzzerella</taxon>
    </lineage>
</organism>
<dbReference type="EMBL" id="CACRTG010000021">
    <property type="protein sequence ID" value="VYT18150.1"/>
    <property type="molecule type" value="Genomic_DNA"/>
</dbReference>